<organism evidence="1">
    <name type="scientific">Aphanomyces astaci</name>
    <name type="common">Crayfish plague agent</name>
    <dbReference type="NCBI Taxonomy" id="112090"/>
    <lineage>
        <taxon>Eukaryota</taxon>
        <taxon>Sar</taxon>
        <taxon>Stramenopiles</taxon>
        <taxon>Oomycota</taxon>
        <taxon>Saprolegniomycetes</taxon>
        <taxon>Saprolegniales</taxon>
        <taxon>Verrucalvaceae</taxon>
        <taxon>Aphanomyces</taxon>
    </lineage>
</organism>
<dbReference type="EMBL" id="KI913129">
    <property type="protein sequence ID" value="ETV78830.1"/>
    <property type="molecule type" value="Genomic_DNA"/>
</dbReference>
<dbReference type="RefSeq" id="XP_009831549.1">
    <property type="nucleotide sequence ID" value="XM_009833247.1"/>
</dbReference>
<dbReference type="VEuPathDB" id="FungiDB:H257_07658"/>
<sequence>MVDIDVLVRRFCSMEAHFRHVQQCRMDDDATWLRRERLQEEIRALPSDQRTLLKAIMRREMGFSCEPTPTQDDITLPSIEVCKMKTYVDMVERLPNAPPLRFKTKWPAMARKVQQRRWVKAMKIGRARDAVVVS</sequence>
<protein>
    <submittedName>
        <fullName evidence="1">Uncharacterized protein</fullName>
    </submittedName>
</protein>
<gene>
    <name evidence="1" type="ORF">H257_07658</name>
</gene>
<accession>W4GGL6</accession>
<dbReference type="OrthoDB" id="10474912at2759"/>
<evidence type="ECO:0000313" key="1">
    <source>
        <dbReference type="EMBL" id="ETV78830.1"/>
    </source>
</evidence>
<proteinExistence type="predicted"/>
<name>W4GGL6_APHAT</name>
<dbReference type="GeneID" id="20809654"/>
<reference evidence="1" key="1">
    <citation type="submission" date="2013-12" db="EMBL/GenBank/DDBJ databases">
        <title>The Genome Sequence of Aphanomyces astaci APO3.</title>
        <authorList>
            <consortium name="The Broad Institute Genomics Platform"/>
            <person name="Russ C."/>
            <person name="Tyler B."/>
            <person name="van West P."/>
            <person name="Dieguez-Uribeondo J."/>
            <person name="Young S.K."/>
            <person name="Zeng Q."/>
            <person name="Gargeya S."/>
            <person name="Fitzgerald M."/>
            <person name="Abouelleil A."/>
            <person name="Alvarado L."/>
            <person name="Chapman S.B."/>
            <person name="Gainer-Dewar J."/>
            <person name="Goldberg J."/>
            <person name="Griggs A."/>
            <person name="Gujja S."/>
            <person name="Hansen M."/>
            <person name="Howarth C."/>
            <person name="Imamovic A."/>
            <person name="Ireland A."/>
            <person name="Larimer J."/>
            <person name="McCowan C."/>
            <person name="Murphy C."/>
            <person name="Pearson M."/>
            <person name="Poon T.W."/>
            <person name="Priest M."/>
            <person name="Roberts A."/>
            <person name="Saif S."/>
            <person name="Shea T."/>
            <person name="Sykes S."/>
            <person name="Wortman J."/>
            <person name="Nusbaum C."/>
            <person name="Birren B."/>
        </authorList>
    </citation>
    <scope>NUCLEOTIDE SEQUENCE [LARGE SCALE GENOMIC DNA]</scope>
    <source>
        <strain evidence="1">APO3</strain>
    </source>
</reference>
<dbReference type="AlphaFoldDB" id="W4GGL6"/>